<dbReference type="PRINTS" id="PR00020">
    <property type="entry name" value="MAMDOMAIN"/>
</dbReference>
<evidence type="ECO:0000256" key="1">
    <source>
        <dbReference type="PROSITE-ProRule" id="PRU01211"/>
    </source>
</evidence>
<comment type="cofactor">
    <cofactor evidence="1 2">
        <name>Zn(2+)</name>
        <dbReference type="ChEBI" id="CHEBI:29105"/>
    </cofactor>
    <text evidence="1 2">Binds 1 zinc ion per subunit.</text>
</comment>
<dbReference type="OrthoDB" id="291007at2759"/>
<feature type="domain" description="Peptidase M12A" evidence="5">
    <location>
        <begin position="59"/>
        <end position="260"/>
    </location>
</feature>
<dbReference type="InterPro" id="IPR024079">
    <property type="entry name" value="MetalloPept_cat_dom_sf"/>
</dbReference>
<reference evidence="7" key="2">
    <citation type="submission" date="2025-08" db="UniProtKB">
        <authorList>
            <consortium name="RefSeq"/>
        </authorList>
    </citation>
    <scope>IDENTIFICATION</scope>
    <source>
        <strain evidence="7">S238N-H82</strain>
        <tissue evidence="7">Testes</tissue>
    </source>
</reference>
<dbReference type="SMART" id="SM00137">
    <property type="entry name" value="MAM"/>
    <property type="match status" value="1"/>
</dbReference>
<dbReference type="Gene3D" id="2.60.120.200">
    <property type="match status" value="1"/>
</dbReference>
<dbReference type="GeneID" id="118430862"/>
<evidence type="ECO:0000256" key="3">
    <source>
        <dbReference type="SAM" id="MobiDB-lite"/>
    </source>
</evidence>
<dbReference type="GO" id="GO:0006508">
    <property type="term" value="P:proteolysis"/>
    <property type="evidence" value="ECO:0007669"/>
    <property type="project" value="UniProtKB-KW"/>
</dbReference>
<keyword evidence="1 2" id="KW-0479">Metal-binding</keyword>
<feature type="region of interest" description="Disordered" evidence="3">
    <location>
        <begin position="401"/>
        <end position="422"/>
    </location>
</feature>
<dbReference type="Pfam" id="PF00629">
    <property type="entry name" value="MAM"/>
    <property type="match status" value="1"/>
</dbReference>
<dbReference type="AlphaFoldDB" id="A0A9J7NBS4"/>
<dbReference type="KEGG" id="bfo:118430862"/>
<accession>A0A9J7NBS4</accession>
<protein>
    <recommendedName>
        <fullName evidence="2">Metalloendopeptidase</fullName>
        <ecNumber evidence="2">3.4.24.-</ecNumber>
    </recommendedName>
</protein>
<dbReference type="SUPFAM" id="SSF49899">
    <property type="entry name" value="Concanavalin A-like lectins/glucanases"/>
    <property type="match status" value="1"/>
</dbReference>
<dbReference type="PROSITE" id="PS51864">
    <property type="entry name" value="ASTACIN"/>
    <property type="match status" value="1"/>
</dbReference>
<dbReference type="SMART" id="SM00235">
    <property type="entry name" value="ZnMc"/>
    <property type="match status" value="1"/>
</dbReference>
<keyword evidence="1 2" id="KW-0645">Protease</keyword>
<dbReference type="Proteomes" id="UP000001554">
    <property type="component" value="Chromosome 14"/>
</dbReference>
<sequence>MGLYLLDTIQIGLEKKLVTRKDPDEDQTDVDLIIAENEEADDHLLEGDILIDSQSQSKSATRNERKKWPKNEDGIVVIPYVIASREEYLERHLNQIEAVMREFAARTCLHFVPRTDQHSYLRIRKARTCSTTVGRKGGPQTVNLNGACAKRKGSIQHELMHTIGFLHEQSRADRDKHIKVLWDNIKTGRKANFKAAGVKGYTLLGLPYDTRSVMHYGPKAFSLNRKLPTMVPRDPATRIGGSRGWTNLDVLKVNTLYRCDATVTGKLIPKWHPHGAGDPGTEQTTHRDKQTTSKEDGWSTNGNGSVTMATSIATAVSVTKATSVTMPTSVAKVTSVTMPTSVAKVTSVTIPTSVPMPTFLMGMTTDEVTTITRKGNARVVCTFDEDLCSFKQGSRDDFDWSWSEKGRGTPSRRTGPRSDHTTGHGRFLFIEATHKAPGKKARGFSPVYNTTGQHCLTFYYHMRGKGIGSLNVHLRTVGMVTNNVRTLWSLSGHQGNRWLRAEVSFNTTANFQVRFFIDYSLFL</sequence>
<dbReference type="InterPro" id="IPR001506">
    <property type="entry name" value="Peptidase_M12A"/>
</dbReference>
<dbReference type="InterPro" id="IPR034035">
    <property type="entry name" value="Astacin-like_dom"/>
</dbReference>
<dbReference type="InterPro" id="IPR013320">
    <property type="entry name" value="ConA-like_dom_sf"/>
</dbReference>
<evidence type="ECO:0000256" key="2">
    <source>
        <dbReference type="RuleBase" id="RU361183"/>
    </source>
</evidence>
<dbReference type="Gene3D" id="3.40.390.10">
    <property type="entry name" value="Collagenase (Catalytic Domain)"/>
    <property type="match status" value="1"/>
</dbReference>
<feature type="binding site" evidence="1">
    <location>
        <position position="167"/>
    </location>
    <ligand>
        <name>Zn(2+)</name>
        <dbReference type="ChEBI" id="CHEBI:29105"/>
        <note>catalytic</note>
    </ligand>
</feature>
<comment type="caution">
    <text evidence="1">Lacks conserved residue(s) required for the propagation of feature annotation.</text>
</comment>
<dbReference type="GO" id="GO:0008270">
    <property type="term" value="F:zinc ion binding"/>
    <property type="evidence" value="ECO:0007669"/>
    <property type="project" value="UniProtKB-UniRule"/>
</dbReference>
<feature type="compositionally biased region" description="Basic and acidic residues" evidence="3">
    <location>
        <begin position="284"/>
        <end position="297"/>
    </location>
</feature>
<feature type="region of interest" description="Disordered" evidence="3">
    <location>
        <begin position="268"/>
        <end position="304"/>
    </location>
</feature>
<evidence type="ECO:0000259" key="5">
    <source>
        <dbReference type="PROSITE" id="PS51864"/>
    </source>
</evidence>
<name>A0A9J7NBS4_BRAFL</name>
<dbReference type="InterPro" id="IPR006026">
    <property type="entry name" value="Peptidase_Metallo"/>
</dbReference>
<dbReference type="SUPFAM" id="SSF55486">
    <property type="entry name" value="Metalloproteases ('zincins'), catalytic domain"/>
    <property type="match status" value="1"/>
</dbReference>
<dbReference type="CDD" id="cd04280">
    <property type="entry name" value="ZnMc_astacin_like"/>
    <property type="match status" value="1"/>
</dbReference>
<keyword evidence="1 2" id="KW-0862">Zinc</keyword>
<dbReference type="GO" id="GO:0005615">
    <property type="term" value="C:extracellular space"/>
    <property type="evidence" value="ECO:0000318"/>
    <property type="project" value="GO_Central"/>
</dbReference>
<evidence type="ECO:0000313" key="6">
    <source>
        <dbReference type="Proteomes" id="UP000001554"/>
    </source>
</evidence>
<evidence type="ECO:0000313" key="7">
    <source>
        <dbReference type="RefSeq" id="XP_035697789.1"/>
    </source>
</evidence>
<feature type="active site" evidence="1">
    <location>
        <position position="158"/>
    </location>
</feature>
<dbReference type="FunFam" id="3.40.390.10:FF:000144">
    <property type="entry name" value="Metalloendopeptidase"/>
    <property type="match status" value="1"/>
</dbReference>
<dbReference type="GO" id="GO:0016020">
    <property type="term" value="C:membrane"/>
    <property type="evidence" value="ECO:0007669"/>
    <property type="project" value="InterPro"/>
</dbReference>
<dbReference type="OMA" id="NGACAKR"/>
<proteinExistence type="predicted"/>
<dbReference type="PANTHER" id="PTHR10127:SF886">
    <property type="entry name" value="ASTACIN-LIKE METALLOENDOPEPTIDASE"/>
    <property type="match status" value="1"/>
</dbReference>
<dbReference type="Pfam" id="PF01400">
    <property type="entry name" value="Astacin"/>
    <property type="match status" value="1"/>
</dbReference>
<evidence type="ECO:0000259" key="4">
    <source>
        <dbReference type="PROSITE" id="PS50060"/>
    </source>
</evidence>
<dbReference type="EC" id="3.4.24.-" evidence="2"/>
<dbReference type="PROSITE" id="PS50060">
    <property type="entry name" value="MAM_2"/>
    <property type="match status" value="1"/>
</dbReference>
<dbReference type="RefSeq" id="XP_035697789.1">
    <property type="nucleotide sequence ID" value="XM_035841896.1"/>
</dbReference>
<keyword evidence="1 2" id="KW-0482">Metalloprotease</keyword>
<dbReference type="CDD" id="cd06263">
    <property type="entry name" value="MAM"/>
    <property type="match status" value="1"/>
</dbReference>
<feature type="domain" description="MAM" evidence="4">
    <location>
        <begin position="379"/>
        <end position="515"/>
    </location>
</feature>
<dbReference type="GO" id="GO:0004222">
    <property type="term" value="F:metalloendopeptidase activity"/>
    <property type="evidence" value="ECO:0000318"/>
    <property type="project" value="GO_Central"/>
</dbReference>
<keyword evidence="6" id="KW-1185">Reference proteome</keyword>
<dbReference type="PRINTS" id="PR00480">
    <property type="entry name" value="ASTACIN"/>
</dbReference>
<keyword evidence="1 2" id="KW-0378">Hydrolase</keyword>
<gene>
    <name evidence="7" type="primary">LOC118430862</name>
</gene>
<feature type="binding site" evidence="1">
    <location>
        <position position="161"/>
    </location>
    <ligand>
        <name>Zn(2+)</name>
        <dbReference type="ChEBI" id="CHEBI:29105"/>
        <note>catalytic</note>
    </ligand>
</feature>
<dbReference type="InterPro" id="IPR000998">
    <property type="entry name" value="MAM_dom"/>
</dbReference>
<feature type="binding site" evidence="1">
    <location>
        <position position="157"/>
    </location>
    <ligand>
        <name>Zn(2+)</name>
        <dbReference type="ChEBI" id="CHEBI:29105"/>
        <note>catalytic</note>
    </ligand>
</feature>
<dbReference type="PANTHER" id="PTHR10127">
    <property type="entry name" value="DISCOIDIN, CUB, EGF, LAMININ , AND ZINC METALLOPROTEASE DOMAIN CONTAINING"/>
    <property type="match status" value="1"/>
</dbReference>
<reference evidence="6" key="1">
    <citation type="journal article" date="2020" name="Nat. Ecol. Evol.">
        <title>Deeply conserved synteny resolves early events in vertebrate evolution.</title>
        <authorList>
            <person name="Simakov O."/>
            <person name="Marletaz F."/>
            <person name="Yue J.X."/>
            <person name="O'Connell B."/>
            <person name="Jenkins J."/>
            <person name="Brandt A."/>
            <person name="Calef R."/>
            <person name="Tung C.H."/>
            <person name="Huang T.K."/>
            <person name="Schmutz J."/>
            <person name="Satoh N."/>
            <person name="Yu J.K."/>
            <person name="Putnam N.H."/>
            <person name="Green R.E."/>
            <person name="Rokhsar D.S."/>
        </authorList>
    </citation>
    <scope>NUCLEOTIDE SEQUENCE [LARGE SCALE GENOMIC DNA]</scope>
    <source>
        <strain evidence="6">S238N-H82</strain>
    </source>
</reference>
<organism evidence="6 7">
    <name type="scientific">Branchiostoma floridae</name>
    <name type="common">Florida lancelet</name>
    <name type="synonym">Amphioxus</name>
    <dbReference type="NCBI Taxonomy" id="7739"/>
    <lineage>
        <taxon>Eukaryota</taxon>
        <taxon>Metazoa</taxon>
        <taxon>Chordata</taxon>
        <taxon>Cephalochordata</taxon>
        <taxon>Leptocardii</taxon>
        <taxon>Amphioxiformes</taxon>
        <taxon>Branchiostomatidae</taxon>
        <taxon>Branchiostoma</taxon>
    </lineage>
</organism>